<gene>
    <name evidence="2" type="ORF">H641_03335</name>
</gene>
<reference evidence="2 3" key="1">
    <citation type="journal article" date="2013" name="BMC Genomics">
        <title>Comparative genomics reveals distinct host-interacting traits of three major human-associated propionibacteria.</title>
        <authorList>
            <person name="Mak T.N."/>
            <person name="Schmid M."/>
            <person name="Brzuszkiewicz E."/>
            <person name="Zeng G."/>
            <person name="Meyer R."/>
            <person name="Sfanos K.S."/>
            <person name="Brinkmann V."/>
            <person name="Meyer T.F."/>
            <person name="Bruggemann H."/>
        </authorList>
    </citation>
    <scope>NUCLEOTIDE SEQUENCE [LARGE SCALE GENOMIC DNA]</scope>
    <source>
        <strain evidence="2 3">DSM 20700</strain>
    </source>
</reference>
<dbReference type="Proteomes" id="UP000016307">
    <property type="component" value="Unassembled WGS sequence"/>
</dbReference>
<comment type="caution">
    <text evidence="2">The sequence shown here is derived from an EMBL/GenBank/DDBJ whole genome shotgun (WGS) entry which is preliminary data.</text>
</comment>
<protein>
    <submittedName>
        <fullName evidence="2">Efflux ABC transporter permease</fullName>
    </submittedName>
</protein>
<evidence type="ECO:0000313" key="2">
    <source>
        <dbReference type="EMBL" id="ERF57316.1"/>
    </source>
</evidence>
<keyword evidence="3" id="KW-1185">Reference proteome</keyword>
<evidence type="ECO:0000313" key="3">
    <source>
        <dbReference type="Proteomes" id="UP000016307"/>
    </source>
</evidence>
<organism evidence="2 3">
    <name type="scientific">Cutibacterium granulosum DSM 20700</name>
    <dbReference type="NCBI Taxonomy" id="1160719"/>
    <lineage>
        <taxon>Bacteria</taxon>
        <taxon>Bacillati</taxon>
        <taxon>Actinomycetota</taxon>
        <taxon>Actinomycetes</taxon>
        <taxon>Propionibacteriales</taxon>
        <taxon>Propionibacteriaceae</taxon>
        <taxon>Cutibacterium</taxon>
    </lineage>
</organism>
<proteinExistence type="predicted"/>
<feature type="non-terminal residue" evidence="2">
    <location>
        <position position="90"/>
    </location>
</feature>
<keyword evidence="1" id="KW-1133">Transmembrane helix</keyword>
<dbReference type="EMBL" id="AOSS01000106">
    <property type="protein sequence ID" value="ERF57316.1"/>
    <property type="molecule type" value="Genomic_DNA"/>
</dbReference>
<sequence length="90" mass="9718">MISQALKEVRYHPGRVVATIVAIAISIGFLSTISIFLRTQGTAEGKRQAIYSTKADSVVKVIEPVEKPDKVTKAIEGTDGVKDVEPLYSS</sequence>
<name>U1FDP7_9ACTN</name>
<feature type="transmembrane region" description="Helical" evidence="1">
    <location>
        <begin position="16"/>
        <end position="37"/>
    </location>
</feature>
<evidence type="ECO:0000256" key="1">
    <source>
        <dbReference type="SAM" id="Phobius"/>
    </source>
</evidence>
<dbReference type="AlphaFoldDB" id="U1FDP7"/>
<keyword evidence="1" id="KW-0472">Membrane</keyword>
<accession>U1FDP7</accession>
<keyword evidence="1" id="KW-0812">Transmembrane</keyword>